<dbReference type="EMBL" id="AAXW01000007">
    <property type="protein sequence ID" value="EAZ92324.1"/>
    <property type="molecule type" value="Genomic_DNA"/>
</dbReference>
<dbReference type="InterPro" id="IPR024924">
    <property type="entry name" value="7-CO-7-deazaguanine_synth-like"/>
</dbReference>
<comment type="catalytic activity">
    <reaction evidence="8">
        <text>6-carboxy-5,6,7,8-tetrahydropterin + H(+) = 7-carboxy-7-carbaguanine + NH4(+)</text>
        <dbReference type="Rhea" id="RHEA:27974"/>
        <dbReference type="ChEBI" id="CHEBI:15378"/>
        <dbReference type="ChEBI" id="CHEBI:28938"/>
        <dbReference type="ChEBI" id="CHEBI:61032"/>
        <dbReference type="ChEBI" id="CHEBI:61036"/>
        <dbReference type="EC" id="4.3.99.3"/>
    </reaction>
</comment>
<keyword evidence="1 8" id="KW-0004">4Fe-4S</keyword>
<comment type="function">
    <text evidence="8">Catalyzes the complex heterocyclic radical-mediated conversion of 6-carboxy-5,6,7,8-tetrahydropterin (CPH4) to 7-carboxy-7-deazaguanine (CDG), a step common to the biosynthetic pathways of all 7-deazapurine-containing compounds.</text>
</comment>
<evidence type="ECO:0000313" key="10">
    <source>
        <dbReference type="EMBL" id="EAZ92324.1"/>
    </source>
</evidence>
<comment type="similarity">
    <text evidence="8">Belongs to the radical SAM superfamily. 7-carboxy-7-deazaguanine synthase family.</text>
</comment>
<feature type="binding site" evidence="8">
    <location>
        <position position="88"/>
    </location>
    <ligand>
        <name>substrate</name>
    </ligand>
</feature>
<evidence type="ECO:0000256" key="5">
    <source>
        <dbReference type="ARBA" id="ARBA00023004"/>
    </source>
</evidence>
<feature type="domain" description="Radical SAM core" evidence="9">
    <location>
        <begin position="34"/>
        <end position="213"/>
    </location>
</feature>
<dbReference type="UniPathway" id="UPA00391"/>
<dbReference type="GO" id="GO:1904047">
    <property type="term" value="F:S-adenosyl-L-methionine binding"/>
    <property type="evidence" value="ECO:0007669"/>
    <property type="project" value="UniProtKB-UniRule"/>
</dbReference>
<feature type="binding site" evidence="8">
    <location>
        <position position="43"/>
    </location>
    <ligand>
        <name>substrate</name>
    </ligand>
</feature>
<evidence type="ECO:0000256" key="8">
    <source>
        <dbReference type="HAMAP-Rule" id="MF_00917"/>
    </source>
</evidence>
<dbReference type="InterPro" id="IPR058240">
    <property type="entry name" value="rSAM_sf"/>
</dbReference>
<dbReference type="HAMAP" id="MF_00917">
    <property type="entry name" value="QueE"/>
    <property type="match status" value="1"/>
</dbReference>
<accession>A3IMF5</accession>
<keyword evidence="11" id="KW-1185">Reference proteome</keyword>
<keyword evidence="7 8" id="KW-0456">Lyase</keyword>
<sequence length="213" mass="24040">MNSLASVGMKAIAPQLKTYPIVERFHSLQGEGTWTGMSAFFIRLAGCDVHCPWCDQKESWNSNLYPQQSIKTLTDAAKAANPAMVVITGGEPLIHDLFPLTKGLKQLGLRVHLETSGAYPLTGEFDWITLSPKPFKVPHETVYSQVNELKVIIANEADLNWAEKQEKKVPSQTIKYLQPEWNSPESKSLIFDYILSNPQWRMSLQIHKFLGVR</sequence>
<comment type="pathway">
    <text evidence="8">Purine metabolism; 7-cyano-7-deazaguanine biosynthesis.</text>
</comment>
<dbReference type="Gene3D" id="3.20.20.70">
    <property type="entry name" value="Aldolase class I"/>
    <property type="match status" value="1"/>
</dbReference>
<dbReference type="InterPro" id="IPR007197">
    <property type="entry name" value="rSAM"/>
</dbReference>
<dbReference type="SUPFAM" id="SSF102114">
    <property type="entry name" value="Radical SAM enzymes"/>
    <property type="match status" value="1"/>
</dbReference>
<keyword evidence="5 8" id="KW-0408">Iron</keyword>
<evidence type="ECO:0000259" key="9">
    <source>
        <dbReference type="PROSITE" id="PS51918"/>
    </source>
</evidence>
<dbReference type="RefSeq" id="WP_008274539.1">
    <property type="nucleotide sequence ID" value="NZ_AAXW01000007.1"/>
</dbReference>
<comment type="cofactor">
    <cofactor evidence="8">
        <name>Mg(2+)</name>
        <dbReference type="ChEBI" id="CHEBI:18420"/>
    </cofactor>
</comment>
<dbReference type="SFLD" id="SFLDS00029">
    <property type="entry name" value="Radical_SAM"/>
    <property type="match status" value="1"/>
</dbReference>
<dbReference type="PANTHER" id="PTHR42836:SF1">
    <property type="entry name" value="7-CARBOXY-7-DEAZAGUANINE SYNTHASE"/>
    <property type="match status" value="1"/>
</dbReference>
<comment type="subunit">
    <text evidence="8">Homodimer.</text>
</comment>
<evidence type="ECO:0000256" key="4">
    <source>
        <dbReference type="ARBA" id="ARBA00022842"/>
    </source>
</evidence>
<feature type="binding site" evidence="8">
    <location>
        <position position="51"/>
    </location>
    <ligand>
        <name>[4Fe-4S] cluster</name>
        <dbReference type="ChEBI" id="CHEBI:49883"/>
        <note>4Fe-4S-S-AdoMet</note>
    </ligand>
</feature>
<keyword evidence="6 8" id="KW-0411">Iron-sulfur</keyword>
<comment type="cofactor">
    <cofactor evidence="8">
        <name>[4Fe-4S] cluster</name>
        <dbReference type="ChEBI" id="CHEBI:49883"/>
    </cofactor>
    <text evidence="8">Binds 1 [4Fe-4S] cluster. The cluster is coordinated with 3 cysteines and an exchangeable S-adenosyl-L-methionine.</text>
</comment>
<dbReference type="GO" id="GO:0016840">
    <property type="term" value="F:carbon-nitrogen lyase activity"/>
    <property type="evidence" value="ECO:0007669"/>
    <property type="project" value="UniProtKB-UniRule"/>
</dbReference>
<keyword evidence="4 8" id="KW-0460">Magnesium</keyword>
<dbReference type="GO" id="GO:0051539">
    <property type="term" value="F:4 iron, 4 sulfur cluster binding"/>
    <property type="evidence" value="ECO:0007669"/>
    <property type="project" value="UniProtKB-UniRule"/>
</dbReference>
<dbReference type="eggNOG" id="COG0602">
    <property type="taxonomic scope" value="Bacteria"/>
</dbReference>
<dbReference type="OrthoDB" id="9792276at2"/>
<evidence type="ECO:0000256" key="7">
    <source>
        <dbReference type="ARBA" id="ARBA00023239"/>
    </source>
</evidence>
<feature type="binding site" evidence="8">
    <location>
        <begin position="131"/>
        <end position="133"/>
    </location>
    <ligand>
        <name>S-adenosyl-L-methionine</name>
        <dbReference type="ChEBI" id="CHEBI:59789"/>
    </ligand>
</feature>
<gene>
    <name evidence="8" type="primary">queE</name>
    <name evidence="10" type="ORF">CY0110_28234</name>
</gene>
<keyword evidence="2 8" id="KW-0949">S-adenosyl-L-methionine</keyword>
<protein>
    <recommendedName>
        <fullName evidence="8">7-carboxy-7-deazaguanine synthase</fullName>
        <shortName evidence="8">CDG synthase</shortName>
        <ecNumber evidence="8">4.3.99.3</ecNumber>
    </recommendedName>
    <alternativeName>
        <fullName evidence="8">Queuosine biosynthesis protein QueE</fullName>
    </alternativeName>
</protein>
<feature type="binding site" evidence="8">
    <location>
        <position position="90"/>
    </location>
    <ligand>
        <name>S-adenosyl-L-methionine</name>
        <dbReference type="ChEBI" id="CHEBI:59789"/>
    </ligand>
</feature>
<evidence type="ECO:0000313" key="11">
    <source>
        <dbReference type="Proteomes" id="UP000003781"/>
    </source>
</evidence>
<feature type="binding site" evidence="8">
    <location>
        <begin position="53"/>
        <end position="55"/>
    </location>
    <ligand>
        <name>S-adenosyl-L-methionine</name>
        <dbReference type="ChEBI" id="CHEBI:59789"/>
    </ligand>
</feature>
<feature type="binding site" evidence="8">
    <location>
        <position position="47"/>
    </location>
    <ligand>
        <name>[4Fe-4S] cluster</name>
        <dbReference type="ChEBI" id="CHEBI:49883"/>
        <note>4Fe-4S-S-AdoMet</note>
    </ligand>
</feature>
<feature type="binding site" evidence="8">
    <location>
        <position position="54"/>
    </location>
    <ligand>
        <name>[4Fe-4S] cluster</name>
        <dbReference type="ChEBI" id="CHEBI:49883"/>
        <note>4Fe-4S-S-AdoMet</note>
    </ligand>
</feature>
<comment type="caution">
    <text evidence="8">Lacks conserved residue(s) required for the propagation of feature annotation.</text>
</comment>
<evidence type="ECO:0000256" key="3">
    <source>
        <dbReference type="ARBA" id="ARBA00022723"/>
    </source>
</evidence>
<keyword evidence="3 8" id="KW-0479">Metal-binding</keyword>
<dbReference type="PROSITE" id="PS51918">
    <property type="entry name" value="RADICAL_SAM"/>
    <property type="match status" value="1"/>
</dbReference>
<name>A3IMF5_9CHRO</name>
<keyword evidence="8" id="KW-0671">Queuosine biosynthesis</keyword>
<proteinExistence type="inferred from homology"/>
<evidence type="ECO:0000256" key="6">
    <source>
        <dbReference type="ARBA" id="ARBA00023014"/>
    </source>
</evidence>
<dbReference type="InterPro" id="IPR013785">
    <property type="entry name" value="Aldolase_TIM"/>
</dbReference>
<dbReference type="Proteomes" id="UP000003781">
    <property type="component" value="Unassembled WGS sequence"/>
</dbReference>
<dbReference type="EC" id="4.3.99.3" evidence="8"/>
<evidence type="ECO:0000256" key="1">
    <source>
        <dbReference type="ARBA" id="ARBA00022485"/>
    </source>
</evidence>
<feature type="binding site" evidence="8">
    <location>
        <begin position="28"/>
        <end position="30"/>
    </location>
    <ligand>
        <name>substrate</name>
    </ligand>
</feature>
<dbReference type="AlphaFoldDB" id="A3IMF5"/>
<comment type="caution">
    <text evidence="10">The sequence shown here is derived from an EMBL/GenBank/DDBJ whole genome shotgun (WGS) entry which is preliminary data.</text>
</comment>
<dbReference type="GO" id="GO:0000287">
    <property type="term" value="F:magnesium ion binding"/>
    <property type="evidence" value="ECO:0007669"/>
    <property type="project" value="UniProtKB-UniRule"/>
</dbReference>
<evidence type="ECO:0000256" key="2">
    <source>
        <dbReference type="ARBA" id="ARBA00022691"/>
    </source>
</evidence>
<comment type="cofactor">
    <cofactor evidence="8">
        <name>S-adenosyl-L-methionine</name>
        <dbReference type="ChEBI" id="CHEBI:59789"/>
    </cofactor>
    <text evidence="8">Binds 1 S-adenosyl-L-methionine per subunit.</text>
</comment>
<dbReference type="GO" id="GO:0008616">
    <property type="term" value="P:tRNA queuosine(34) biosynthetic process"/>
    <property type="evidence" value="ECO:0007669"/>
    <property type="project" value="UniProtKB-UniRule"/>
</dbReference>
<reference evidence="10 11" key="1">
    <citation type="submission" date="2007-03" db="EMBL/GenBank/DDBJ databases">
        <authorList>
            <person name="Stal L."/>
            <person name="Ferriera S."/>
            <person name="Johnson J."/>
            <person name="Kravitz S."/>
            <person name="Beeson K."/>
            <person name="Sutton G."/>
            <person name="Rogers Y.-H."/>
            <person name="Friedman R."/>
            <person name="Frazier M."/>
            <person name="Venter J.C."/>
        </authorList>
    </citation>
    <scope>NUCLEOTIDE SEQUENCE [LARGE SCALE GENOMIC DNA]</scope>
    <source>
        <strain evidence="10 11">CCY0110</strain>
    </source>
</reference>
<dbReference type="PIRSF" id="PIRSF000370">
    <property type="entry name" value="QueE"/>
    <property type="match status" value="1"/>
</dbReference>
<dbReference type="Pfam" id="PF04055">
    <property type="entry name" value="Radical_SAM"/>
    <property type="match status" value="1"/>
</dbReference>
<organism evidence="10 11">
    <name type="scientific">Crocosphaera chwakensis CCY0110</name>
    <dbReference type="NCBI Taxonomy" id="391612"/>
    <lineage>
        <taxon>Bacteria</taxon>
        <taxon>Bacillati</taxon>
        <taxon>Cyanobacteriota</taxon>
        <taxon>Cyanophyceae</taxon>
        <taxon>Oscillatoriophycideae</taxon>
        <taxon>Chroococcales</taxon>
        <taxon>Aphanothecaceae</taxon>
        <taxon>Crocosphaera</taxon>
        <taxon>Crocosphaera chwakensis</taxon>
    </lineage>
</organism>
<dbReference type="PANTHER" id="PTHR42836">
    <property type="entry name" value="7-CARBOXY-7-DEAZAGUANINE SYNTHASE"/>
    <property type="match status" value="1"/>
</dbReference>